<dbReference type="OrthoDB" id="5981048at2759"/>
<dbReference type="Pfam" id="PF16043">
    <property type="entry name" value="DUF4795"/>
    <property type="match status" value="1"/>
</dbReference>
<dbReference type="InterPro" id="IPR032013">
    <property type="entry name" value="DUF4795"/>
</dbReference>
<dbReference type="PANTHER" id="PTHR47080">
    <property type="entry name" value="CHROMOSOME 16 OPEN READING FRAME 96"/>
    <property type="match status" value="1"/>
</dbReference>
<feature type="region of interest" description="Disordered" evidence="2">
    <location>
        <begin position="1025"/>
        <end position="1090"/>
    </location>
</feature>
<feature type="compositionally biased region" description="Pro residues" evidence="2">
    <location>
        <begin position="424"/>
        <end position="435"/>
    </location>
</feature>
<feature type="region of interest" description="Disordered" evidence="2">
    <location>
        <begin position="301"/>
        <end position="379"/>
    </location>
</feature>
<feature type="compositionally biased region" description="Pro residues" evidence="2">
    <location>
        <begin position="1043"/>
        <end position="1058"/>
    </location>
</feature>
<feature type="compositionally biased region" description="Pro residues" evidence="2">
    <location>
        <begin position="354"/>
        <end position="365"/>
    </location>
</feature>
<keyword evidence="4" id="KW-1185">Reference proteome</keyword>
<dbReference type="PANTHER" id="PTHR47080:SF1">
    <property type="entry name" value="CHROMOSOME 16 OPEN READING FRAME 96"/>
    <property type="match status" value="1"/>
</dbReference>
<protein>
    <submittedName>
        <fullName evidence="5">Uncharacterized protein C16orf96 homolog</fullName>
    </submittedName>
</protein>
<evidence type="ECO:0000256" key="2">
    <source>
        <dbReference type="SAM" id="MobiDB-lite"/>
    </source>
</evidence>
<reference evidence="5" key="1">
    <citation type="submission" date="2025-08" db="UniProtKB">
        <authorList>
            <consortium name="RefSeq"/>
        </authorList>
    </citation>
    <scope>IDENTIFICATION</scope>
</reference>
<organism evidence="4 5">
    <name type="scientific">Orycteropus afer afer</name>
    <dbReference type="NCBI Taxonomy" id="1230840"/>
    <lineage>
        <taxon>Eukaryota</taxon>
        <taxon>Metazoa</taxon>
        <taxon>Chordata</taxon>
        <taxon>Craniata</taxon>
        <taxon>Vertebrata</taxon>
        <taxon>Euteleostomi</taxon>
        <taxon>Mammalia</taxon>
        <taxon>Eutheria</taxon>
        <taxon>Afrotheria</taxon>
        <taxon>Tubulidentata</taxon>
        <taxon>Orycteropodidae</taxon>
        <taxon>Orycteropus</taxon>
    </lineage>
</organism>
<feature type="region of interest" description="Disordered" evidence="2">
    <location>
        <begin position="405"/>
        <end position="458"/>
    </location>
</feature>
<feature type="coiled-coil region" evidence="1">
    <location>
        <begin position="159"/>
        <end position="208"/>
    </location>
</feature>
<dbReference type="AlphaFoldDB" id="A0A8B6ZQB5"/>
<accession>A0A8B6ZQB5</accession>
<evidence type="ECO:0000313" key="4">
    <source>
        <dbReference type="Proteomes" id="UP000694850"/>
    </source>
</evidence>
<gene>
    <name evidence="5" type="primary">CUNH16orf96</name>
</gene>
<feature type="compositionally biased region" description="Basic and acidic residues" evidence="2">
    <location>
        <begin position="1073"/>
        <end position="1090"/>
    </location>
</feature>
<evidence type="ECO:0000313" key="5">
    <source>
        <dbReference type="RefSeq" id="XP_007937903.1"/>
    </source>
</evidence>
<dbReference type="Proteomes" id="UP000694850">
    <property type="component" value="Unplaced"/>
</dbReference>
<keyword evidence="1" id="KW-0175">Coiled coil</keyword>
<evidence type="ECO:0000256" key="1">
    <source>
        <dbReference type="SAM" id="Coils"/>
    </source>
</evidence>
<dbReference type="RefSeq" id="XP_007937903.1">
    <property type="nucleotide sequence ID" value="XM_007939712.1"/>
</dbReference>
<name>A0A8B6ZQB5_ORYAF</name>
<sequence length="1090" mass="119515">MSFSVTFTELVNIAIPQGGVVNFQALHLLLHGILEHIHMAELRKVLSGDEDFLQTSQVMLMPREGDAQPILNPMKRLNNVFDHVVNRIDKLESEMAMLQGLPSTSQLLEASQGTSKPAQDMWQFIKLRKMLEGNEEATAKNMQTLQDLLSDLYSIKTTTESLKKDIDKLRNQFDKINMERFDTFFDDFRRQNRKMTALQRELTGVQNRISSFPHVEELVLWSSLHEAMFPSPLHQVQGPLWQTIQPFPEAVTLQTAESVQAVDHIQATEPIRGTELLQTVWHYETPEILPVEKPAQAVLLPGAQEPGQPPAPEPMSAAQPGPGPEAGTEPMPALGPMPGPSQTSVGPESAQRPQPIPPGGWPVPPRGWSTTPGGWPIPPGGWPVPPGGWPAPRGWPGASTWPFWASDFFDPGPGLSVPQQPAQPQQPPSRAPPPATELGASWPRPLQPHKSHPPEGSQLQTVVEKGEELYAYDAVAPVDRSAKEKAPKEAHLKAPGSALHRMKTTATMAAAAAAAYAAAANTAAHAAEAAARAVKDAPATKMATLATTVASAGPLGVLAEDVGAGTSRGATSHVAFGDDIGAEDYDYSPSQSVVSVFPEALPAMTLQASQQAVSPEDKKEAVKHSMSYIPSLPARHDSMKEELAQLSSKVQQRLMYLVNKGASSKLGATVDMLQEKVGRLQKSRMKEEELERFWGGQIQMVKDHYVVLDRTVERLKIHLDESKTLQAQIKKLEMNKVDKSVMEQELKEKADKGALASKAARVDLEMVAMEMNEMVHNMLLKFSTYEDDWKKSVEELNKAMATKLVHSDLDTLKKEVEGVWKAVRKLLIEGLRFDPDSAAGFRKKLFERVKCISCDRQVEMTTSPHLITIRKAHLLSQLRPASANSYEYLQRQQMRDEQYLQQLRGLGGPEGSLDALGSQQEWGDGPRNSGDLRLKSYGLSTLYPYGDPQLLDYDTAEVDILGVDGILYKGRMSNVKEVQPAIPADKELPAVKVPRPPSRSLYDHVRANSLLGSLVPPAPCPSMNTSIAASGPHPTVPSSRTPSLPPLPVLPPLIPTPRDPQQAQGATRHTRPLRLESRASAQSKEEPTNP</sequence>
<proteinExistence type="predicted"/>
<evidence type="ECO:0000259" key="3">
    <source>
        <dbReference type="Pfam" id="PF16043"/>
    </source>
</evidence>
<feature type="domain" description="DUF4795" evidence="3">
    <location>
        <begin position="710"/>
        <end position="879"/>
    </location>
</feature>